<dbReference type="EMBL" id="CM010718">
    <property type="protein sequence ID" value="RZC57926.1"/>
    <property type="molecule type" value="Genomic_DNA"/>
</dbReference>
<sequence length="84" mass="9247">MLTRQYGMKANISHAPANPGFPDIPLAAPSVFGFGHGSSGVNQSKHRPLQLFSLQFAADLSFLHRNLRIDLITEVLLLPRSHQV</sequence>
<name>A0A4Y7JBN3_PAPSO</name>
<reference evidence="1 2" key="1">
    <citation type="journal article" date="2018" name="Science">
        <title>The opium poppy genome and morphinan production.</title>
        <authorList>
            <person name="Guo L."/>
            <person name="Winzer T."/>
            <person name="Yang X."/>
            <person name="Li Y."/>
            <person name="Ning Z."/>
            <person name="He Z."/>
            <person name="Teodor R."/>
            <person name="Lu Y."/>
            <person name="Bowser T.A."/>
            <person name="Graham I.A."/>
            <person name="Ye K."/>
        </authorList>
    </citation>
    <scope>NUCLEOTIDE SEQUENCE [LARGE SCALE GENOMIC DNA]</scope>
    <source>
        <strain evidence="2">cv. HN1</strain>
        <tissue evidence="1">Leaves</tissue>
    </source>
</reference>
<dbReference type="Gramene" id="RZC57926">
    <property type="protein sequence ID" value="RZC57926"/>
    <property type="gene ID" value="C5167_005224"/>
</dbReference>
<dbReference type="Proteomes" id="UP000316621">
    <property type="component" value="Chromosome 4"/>
</dbReference>
<gene>
    <name evidence="1" type="ORF">C5167_005224</name>
</gene>
<evidence type="ECO:0000313" key="2">
    <source>
        <dbReference type="Proteomes" id="UP000316621"/>
    </source>
</evidence>
<keyword evidence="2" id="KW-1185">Reference proteome</keyword>
<evidence type="ECO:0000313" key="1">
    <source>
        <dbReference type="EMBL" id="RZC57926.1"/>
    </source>
</evidence>
<organism evidence="1 2">
    <name type="scientific">Papaver somniferum</name>
    <name type="common">Opium poppy</name>
    <dbReference type="NCBI Taxonomy" id="3469"/>
    <lineage>
        <taxon>Eukaryota</taxon>
        <taxon>Viridiplantae</taxon>
        <taxon>Streptophyta</taxon>
        <taxon>Embryophyta</taxon>
        <taxon>Tracheophyta</taxon>
        <taxon>Spermatophyta</taxon>
        <taxon>Magnoliopsida</taxon>
        <taxon>Ranunculales</taxon>
        <taxon>Papaveraceae</taxon>
        <taxon>Papaveroideae</taxon>
        <taxon>Papaver</taxon>
    </lineage>
</organism>
<proteinExistence type="predicted"/>
<protein>
    <submittedName>
        <fullName evidence="1">Uncharacterized protein</fullName>
    </submittedName>
</protein>
<dbReference type="AlphaFoldDB" id="A0A4Y7JBN3"/>
<accession>A0A4Y7JBN3</accession>